<evidence type="ECO:0000313" key="1">
    <source>
        <dbReference type="Proteomes" id="UP000887575"/>
    </source>
</evidence>
<keyword evidence="1" id="KW-1185">Reference proteome</keyword>
<name>A0AAF3EAM7_9BILA</name>
<protein>
    <submittedName>
        <fullName evidence="2">COMM domain-containing protein</fullName>
    </submittedName>
</protein>
<proteinExistence type="predicted"/>
<dbReference type="AlphaFoldDB" id="A0AAF3EAM7"/>
<organism evidence="1 2">
    <name type="scientific">Mesorhabditis belari</name>
    <dbReference type="NCBI Taxonomy" id="2138241"/>
    <lineage>
        <taxon>Eukaryota</taxon>
        <taxon>Metazoa</taxon>
        <taxon>Ecdysozoa</taxon>
        <taxon>Nematoda</taxon>
        <taxon>Chromadorea</taxon>
        <taxon>Rhabditida</taxon>
        <taxon>Rhabditina</taxon>
        <taxon>Rhabditomorpha</taxon>
        <taxon>Rhabditoidea</taxon>
        <taxon>Rhabditidae</taxon>
        <taxon>Mesorhabditinae</taxon>
        <taxon>Mesorhabditis</taxon>
    </lineage>
</organism>
<reference evidence="2" key="1">
    <citation type="submission" date="2024-02" db="UniProtKB">
        <authorList>
            <consortium name="WormBaseParasite"/>
        </authorList>
    </citation>
    <scope>IDENTIFICATION</scope>
</reference>
<dbReference type="Proteomes" id="UP000887575">
    <property type="component" value="Unassembled WGS sequence"/>
</dbReference>
<dbReference type="WBParaSite" id="MBELARI_LOCUS10986">
    <property type="protein sequence ID" value="MBELARI_LOCUS10986"/>
    <property type="gene ID" value="MBELARI_LOCUS10986"/>
</dbReference>
<evidence type="ECO:0000313" key="2">
    <source>
        <dbReference type="WBParaSite" id="MBELARI_LOCUS10986"/>
    </source>
</evidence>
<accession>A0AAF3EAM7</accession>
<sequence>MHRLLKEQLQQLSDLSRNENLDQEKLEILVQILLGERKWDKPCSFSLAETVWRIYSIAAGIQLTAEEFRSHSQLLKSPCSTILSDVYENHSKQIRACLSTIRIRNPEVLDVRWKEQLNSNAAASVAFELQTLPVDTLATGLVRFECDRNQLLELHHRLKEAQNFLEILNSNCK</sequence>